<sequence>MTVLPLAGFRGRRDSGDMNTFLSYLAVLAAATLLLAPSLYGMLRERRTDRQLRAARTRLVWLPRQKAGGMPPTPRRRGPRSAAWRRGRLAH</sequence>
<feature type="region of interest" description="Disordered" evidence="1">
    <location>
        <begin position="64"/>
        <end position="91"/>
    </location>
</feature>
<comment type="caution">
    <text evidence="3">The sequence shown here is derived from an EMBL/GenBank/DDBJ whole genome shotgun (WGS) entry which is preliminary data.</text>
</comment>
<feature type="compositionally biased region" description="Basic residues" evidence="1">
    <location>
        <begin position="74"/>
        <end position="91"/>
    </location>
</feature>
<accession>A0ABX3FTH4</accession>
<keyword evidence="2" id="KW-0472">Membrane</keyword>
<keyword evidence="4" id="KW-1185">Reference proteome</keyword>
<reference evidence="3 4" key="1">
    <citation type="submission" date="2016-01" db="EMBL/GenBank/DDBJ databases">
        <title>Streptomyces amritsarensis strain MTCC 11845 genome sequencing and assembly.</title>
        <authorList>
            <person name="Sharma D."/>
            <person name="Nair G.R."/>
            <person name="Kaur G."/>
            <person name="Manhas R.K."/>
            <person name="Mayilraj S."/>
        </authorList>
    </citation>
    <scope>NUCLEOTIDE SEQUENCE [LARGE SCALE GENOMIC DNA]</scope>
    <source>
        <strain evidence="3 4">MTCC 11845</strain>
    </source>
</reference>
<evidence type="ECO:0000313" key="4">
    <source>
        <dbReference type="Proteomes" id="UP000187151"/>
    </source>
</evidence>
<protein>
    <submittedName>
        <fullName evidence="3">Uncharacterized protein</fullName>
    </submittedName>
</protein>
<dbReference type="EMBL" id="MQUR01000111">
    <property type="protein sequence ID" value="OLZ53960.1"/>
    <property type="molecule type" value="Genomic_DNA"/>
</dbReference>
<organism evidence="3 4">
    <name type="scientific">Streptomyces amritsarensis</name>
    <dbReference type="NCBI Taxonomy" id="681158"/>
    <lineage>
        <taxon>Bacteria</taxon>
        <taxon>Bacillati</taxon>
        <taxon>Actinomycetota</taxon>
        <taxon>Actinomycetes</taxon>
        <taxon>Kitasatosporales</taxon>
        <taxon>Streptomycetaceae</taxon>
        <taxon>Streptomyces</taxon>
    </lineage>
</organism>
<feature type="transmembrane region" description="Helical" evidence="2">
    <location>
        <begin position="20"/>
        <end position="43"/>
    </location>
</feature>
<evidence type="ECO:0000313" key="3">
    <source>
        <dbReference type="EMBL" id="OLZ53960.1"/>
    </source>
</evidence>
<evidence type="ECO:0000256" key="2">
    <source>
        <dbReference type="SAM" id="Phobius"/>
    </source>
</evidence>
<evidence type="ECO:0000256" key="1">
    <source>
        <dbReference type="SAM" id="MobiDB-lite"/>
    </source>
</evidence>
<dbReference type="Proteomes" id="UP000187151">
    <property type="component" value="Unassembled WGS sequence"/>
</dbReference>
<gene>
    <name evidence="3" type="ORF">AVW11_31095</name>
</gene>
<keyword evidence="2" id="KW-0812">Transmembrane</keyword>
<keyword evidence="2" id="KW-1133">Transmembrane helix</keyword>
<proteinExistence type="predicted"/>
<name>A0ABX3FTH4_9ACTN</name>